<comment type="caution">
    <text evidence="7">The sequence shown here is derived from an EMBL/GenBank/DDBJ whole genome shotgun (WGS) entry which is preliminary data.</text>
</comment>
<dbReference type="SFLD" id="SFLDG01138">
    <property type="entry name" value="C1.6.2:_Deoxy-d-mannose-octulo"/>
    <property type="match status" value="1"/>
</dbReference>
<accession>A0ABS9SFM2</accession>
<dbReference type="NCBIfam" id="TIGR01670">
    <property type="entry name" value="KdsC-phosphatas"/>
    <property type="match status" value="1"/>
</dbReference>
<dbReference type="InterPro" id="IPR036412">
    <property type="entry name" value="HAD-like_sf"/>
</dbReference>
<organism evidence="7 8">
    <name type="scientific">Niabella ginsengisoli</name>
    <dbReference type="NCBI Taxonomy" id="522298"/>
    <lineage>
        <taxon>Bacteria</taxon>
        <taxon>Pseudomonadati</taxon>
        <taxon>Bacteroidota</taxon>
        <taxon>Chitinophagia</taxon>
        <taxon>Chitinophagales</taxon>
        <taxon>Chitinophagaceae</taxon>
        <taxon>Niabella</taxon>
    </lineage>
</organism>
<gene>
    <name evidence="7" type="ORF">MKP09_04145</name>
</gene>
<dbReference type="PIRSF" id="PIRSF006118">
    <property type="entry name" value="KDO8-P_Ptase"/>
    <property type="match status" value="1"/>
</dbReference>
<name>A0ABS9SFM2_9BACT</name>
<evidence type="ECO:0000256" key="1">
    <source>
        <dbReference type="ARBA" id="ARBA00001946"/>
    </source>
</evidence>
<evidence type="ECO:0000256" key="5">
    <source>
        <dbReference type="ARBA" id="ARBA00022801"/>
    </source>
</evidence>
<dbReference type="Pfam" id="PF08282">
    <property type="entry name" value="Hydrolase_3"/>
    <property type="match status" value="1"/>
</dbReference>
<evidence type="ECO:0000256" key="3">
    <source>
        <dbReference type="ARBA" id="ARBA00011881"/>
    </source>
</evidence>
<dbReference type="PANTHER" id="PTHR21485:SF3">
    <property type="entry name" value="N-ACYLNEURAMINATE CYTIDYLYLTRANSFERASE"/>
    <property type="match status" value="1"/>
</dbReference>
<evidence type="ECO:0000256" key="2">
    <source>
        <dbReference type="ARBA" id="ARBA00005893"/>
    </source>
</evidence>
<dbReference type="InterPro" id="IPR010023">
    <property type="entry name" value="KdsC_fam"/>
</dbReference>
<evidence type="ECO:0000313" key="8">
    <source>
        <dbReference type="Proteomes" id="UP001202248"/>
    </source>
</evidence>
<comment type="subunit">
    <text evidence="3">Homotetramer.</text>
</comment>
<dbReference type="InterPro" id="IPR023214">
    <property type="entry name" value="HAD_sf"/>
</dbReference>
<keyword evidence="5 7" id="KW-0378">Hydrolase</keyword>
<dbReference type="SFLD" id="SFLDS00003">
    <property type="entry name" value="Haloacid_Dehalogenase"/>
    <property type="match status" value="1"/>
</dbReference>
<keyword evidence="6" id="KW-0460">Magnesium</keyword>
<dbReference type="Proteomes" id="UP001202248">
    <property type="component" value="Unassembled WGS sequence"/>
</dbReference>
<protein>
    <submittedName>
        <fullName evidence="7">HAD hydrolase family protein</fullName>
    </submittedName>
</protein>
<sequence>MNVLSSFKQVDTFVFDVDGVLTDGSVLVLENGEMARRMNIKDGYALQLAIKKGYRIFIVSGSSPSAVEQRLNYLGISEIYFRIKDKKEFVQNLAEQHAFDMSRVLFMGDDMPDLPVFDIVGLSCCPADAVSDLKSAAKYISIKNGGEGCVRDVIEKVLKVKGDWKDTASVASK</sequence>
<dbReference type="SUPFAM" id="SSF56784">
    <property type="entry name" value="HAD-like"/>
    <property type="match status" value="1"/>
</dbReference>
<evidence type="ECO:0000313" key="7">
    <source>
        <dbReference type="EMBL" id="MCH5597159.1"/>
    </source>
</evidence>
<dbReference type="InterPro" id="IPR050793">
    <property type="entry name" value="CMP-NeuNAc_synthase"/>
</dbReference>
<dbReference type="PANTHER" id="PTHR21485">
    <property type="entry name" value="HAD SUPERFAMILY MEMBERS CMAS AND KDSC"/>
    <property type="match status" value="1"/>
</dbReference>
<dbReference type="Gene3D" id="3.40.50.1000">
    <property type="entry name" value="HAD superfamily/HAD-like"/>
    <property type="match status" value="1"/>
</dbReference>
<evidence type="ECO:0000256" key="4">
    <source>
        <dbReference type="ARBA" id="ARBA00022723"/>
    </source>
</evidence>
<comment type="cofactor">
    <cofactor evidence="1">
        <name>Mg(2+)</name>
        <dbReference type="ChEBI" id="CHEBI:18420"/>
    </cofactor>
</comment>
<reference evidence="7 8" key="1">
    <citation type="submission" date="2022-02" db="EMBL/GenBank/DDBJ databases">
        <authorList>
            <person name="Min J."/>
        </authorList>
    </citation>
    <scope>NUCLEOTIDE SEQUENCE [LARGE SCALE GENOMIC DNA]</scope>
    <source>
        <strain evidence="7 8">GR10-1</strain>
    </source>
</reference>
<comment type="similarity">
    <text evidence="2">Belongs to the KdsC family.</text>
</comment>
<proteinExistence type="inferred from homology"/>
<keyword evidence="4" id="KW-0479">Metal-binding</keyword>
<dbReference type="GO" id="GO:0016787">
    <property type="term" value="F:hydrolase activity"/>
    <property type="evidence" value="ECO:0007669"/>
    <property type="project" value="UniProtKB-KW"/>
</dbReference>
<dbReference type="EMBL" id="JAKWBL010000001">
    <property type="protein sequence ID" value="MCH5597159.1"/>
    <property type="molecule type" value="Genomic_DNA"/>
</dbReference>
<keyword evidence="8" id="KW-1185">Reference proteome</keyword>
<dbReference type="SFLD" id="SFLDG01136">
    <property type="entry name" value="C1.6:_Phosphoserine_Phosphatas"/>
    <property type="match status" value="1"/>
</dbReference>
<evidence type="ECO:0000256" key="6">
    <source>
        <dbReference type="ARBA" id="ARBA00022842"/>
    </source>
</evidence>
<dbReference type="RefSeq" id="WP_240826564.1">
    <property type="nucleotide sequence ID" value="NZ_JAKWBL010000001.1"/>
</dbReference>